<gene>
    <name evidence="2" type="primary">tsaB</name>
    <name evidence="2" type="ORF">FXN63_10675</name>
</gene>
<dbReference type="GO" id="GO:0016740">
    <property type="term" value="F:transferase activity"/>
    <property type="evidence" value="ECO:0007669"/>
    <property type="project" value="UniProtKB-KW"/>
</dbReference>
<dbReference type="InterPro" id="IPR000905">
    <property type="entry name" value="Gcp-like_dom"/>
</dbReference>
<sequence>MTQYILALETSGACCGVALLCDASGAQRVVLREHHGTKEHSERLLPMVDEVLAEAGIAATALSAIAFGQGPGGFTGLRVACGVAQGLGFALELPLAPVVSLAALALASEATTGQVVLVAMDARMDEVYAGAYRIVDDAGWRDVVALDGPILLGAADLLTWARMQSWWTDAVLHVGDAALAYPTQVGLSDTAPRSEIVRPTADAVALLAAGMLRRGECVPADQASPLYVRDKVAFTTAERASGLGGNPRVTLPQVGVANGVAG</sequence>
<dbReference type="InterPro" id="IPR022496">
    <property type="entry name" value="T6A_TsaB"/>
</dbReference>
<dbReference type="PANTHER" id="PTHR11735:SF11">
    <property type="entry name" value="TRNA THREONYLCARBAMOYLADENOSINE BIOSYNTHESIS PROTEIN TSAB"/>
    <property type="match status" value="1"/>
</dbReference>
<proteinExistence type="predicted"/>
<protein>
    <submittedName>
        <fullName evidence="2">tRNA (Adenosine(37)-N6)-threonylcarbamoyltransferase complex dimerization subunit type 1 TsaB</fullName>
    </submittedName>
</protein>
<keyword evidence="3" id="KW-1185">Reference proteome</keyword>
<feature type="domain" description="Gcp-like" evidence="1">
    <location>
        <begin position="38"/>
        <end position="136"/>
    </location>
</feature>
<dbReference type="SUPFAM" id="SSF53067">
    <property type="entry name" value="Actin-like ATPase domain"/>
    <property type="match status" value="2"/>
</dbReference>
<dbReference type="RefSeq" id="WP_148814670.1">
    <property type="nucleotide sequence ID" value="NZ_CP043046.1"/>
</dbReference>
<evidence type="ECO:0000313" key="3">
    <source>
        <dbReference type="Proteomes" id="UP000325161"/>
    </source>
</evidence>
<dbReference type="Proteomes" id="UP000325161">
    <property type="component" value="Chromosome"/>
</dbReference>
<dbReference type="EMBL" id="CP043046">
    <property type="protein sequence ID" value="QEI06251.1"/>
    <property type="molecule type" value="Genomic_DNA"/>
</dbReference>
<dbReference type="OrthoDB" id="9796919at2"/>
<dbReference type="PANTHER" id="PTHR11735">
    <property type="entry name" value="TRNA N6-ADENOSINE THREONYLCARBAMOYLTRANSFERASE"/>
    <property type="match status" value="1"/>
</dbReference>
<dbReference type="InterPro" id="IPR043129">
    <property type="entry name" value="ATPase_NBD"/>
</dbReference>
<accession>A0A5C0B082</accession>
<dbReference type="Pfam" id="PF00814">
    <property type="entry name" value="TsaD"/>
    <property type="match status" value="1"/>
</dbReference>
<dbReference type="NCBIfam" id="TIGR03725">
    <property type="entry name" value="T6A_YeaZ"/>
    <property type="match status" value="1"/>
</dbReference>
<dbReference type="KEGG" id="pacr:FXN63_10675"/>
<reference evidence="2 3" key="1">
    <citation type="submission" date="2019-08" db="EMBL/GenBank/DDBJ databases">
        <title>Amphibian skin-associated Pigmentiphaga: genome sequence and occurrence across geography and hosts.</title>
        <authorList>
            <person name="Bletz M.C."/>
            <person name="Bunk B."/>
            <person name="Sproeer C."/>
            <person name="Biwer P."/>
            <person name="Reiter S."/>
            <person name="Rabemananjara F.C.E."/>
            <person name="Schulz S."/>
            <person name="Overmann J."/>
            <person name="Vences M."/>
        </authorList>
    </citation>
    <scope>NUCLEOTIDE SEQUENCE [LARGE SCALE GENOMIC DNA]</scope>
    <source>
        <strain evidence="2 3">Mada1488</strain>
    </source>
</reference>
<evidence type="ECO:0000259" key="1">
    <source>
        <dbReference type="Pfam" id="PF00814"/>
    </source>
</evidence>
<keyword evidence="2" id="KW-0808">Transferase</keyword>
<dbReference type="GO" id="GO:0005829">
    <property type="term" value="C:cytosol"/>
    <property type="evidence" value="ECO:0007669"/>
    <property type="project" value="TreeGrafter"/>
</dbReference>
<dbReference type="GO" id="GO:0002949">
    <property type="term" value="P:tRNA threonylcarbamoyladenosine modification"/>
    <property type="evidence" value="ECO:0007669"/>
    <property type="project" value="InterPro"/>
</dbReference>
<dbReference type="Gene3D" id="3.30.420.40">
    <property type="match status" value="2"/>
</dbReference>
<organism evidence="2 3">
    <name type="scientific">Pigmentiphaga aceris</name>
    <dbReference type="NCBI Taxonomy" id="1940612"/>
    <lineage>
        <taxon>Bacteria</taxon>
        <taxon>Pseudomonadati</taxon>
        <taxon>Pseudomonadota</taxon>
        <taxon>Betaproteobacteria</taxon>
        <taxon>Burkholderiales</taxon>
        <taxon>Alcaligenaceae</taxon>
        <taxon>Pigmentiphaga</taxon>
    </lineage>
</organism>
<dbReference type="CDD" id="cd24032">
    <property type="entry name" value="ASKHA_NBD_TsaB"/>
    <property type="match status" value="1"/>
</dbReference>
<name>A0A5C0B082_9BURK</name>
<dbReference type="AlphaFoldDB" id="A0A5C0B082"/>
<evidence type="ECO:0000313" key="2">
    <source>
        <dbReference type="EMBL" id="QEI06251.1"/>
    </source>
</evidence>